<dbReference type="NCBIfam" id="TIGR01509">
    <property type="entry name" value="HAD-SF-IA-v3"/>
    <property type="match status" value="1"/>
</dbReference>
<dbReference type="SFLD" id="SFLDG01129">
    <property type="entry name" value="C1.5:_HAD__Beta-PGM__Phosphata"/>
    <property type="match status" value="1"/>
</dbReference>
<dbReference type="AlphaFoldDB" id="A0A238L5A1"/>
<dbReference type="SFLD" id="SFLDS00003">
    <property type="entry name" value="Haloacid_Dehalogenase"/>
    <property type="match status" value="1"/>
</dbReference>
<name>A0A238L5A1_9RHOB</name>
<sequence length="218" mass="24374">MKDDRFSAAFAHVRAWVFDLDNTLYSPAVRLFDQIEVKMTAYVMRTAGVDHAEAEHLRKAYWARYGTTLAGLMEHHEIDPQDYLHDVHDISFDALTPDPHLAELIETLPGRKIVYTNGSAPYAAQVLKARGLEAAFDAIYGVEHAAYAPKPRAEAFERVFARDGIDPAAAAMFEDDPRNLAAPHAMGMRTVHVAPDAAPARHIHHHTDDLPGFLRLLR</sequence>
<dbReference type="Gene3D" id="3.40.50.1000">
    <property type="entry name" value="HAD superfamily/HAD-like"/>
    <property type="match status" value="1"/>
</dbReference>
<dbReference type="SFLD" id="SFLDG01132">
    <property type="entry name" value="C1.5.3:_5'-Nucleotidase_Like"/>
    <property type="match status" value="1"/>
</dbReference>
<evidence type="ECO:0000313" key="1">
    <source>
        <dbReference type="EMBL" id="SMX50264.1"/>
    </source>
</evidence>
<accession>A0A238L5A1</accession>
<dbReference type="Proteomes" id="UP000207598">
    <property type="component" value="Unassembled WGS sequence"/>
</dbReference>
<dbReference type="InterPro" id="IPR023214">
    <property type="entry name" value="HAD_sf"/>
</dbReference>
<dbReference type="EMBL" id="FXYF01000021">
    <property type="protein sequence ID" value="SMX50264.1"/>
    <property type="molecule type" value="Genomic_DNA"/>
</dbReference>
<dbReference type="RefSeq" id="WP_094023407.1">
    <property type="nucleotide sequence ID" value="NZ_FXYF01000021.1"/>
</dbReference>
<dbReference type="NCBIfam" id="TIGR01993">
    <property type="entry name" value="Pyr-5-nucltdase"/>
    <property type="match status" value="1"/>
</dbReference>
<dbReference type="OrthoDB" id="9803141at2"/>
<organism evidence="1 2">
    <name type="scientific">Maliponia aquimaris</name>
    <dbReference type="NCBI Taxonomy" id="1673631"/>
    <lineage>
        <taxon>Bacteria</taxon>
        <taxon>Pseudomonadati</taxon>
        <taxon>Pseudomonadota</taxon>
        <taxon>Alphaproteobacteria</taxon>
        <taxon>Rhodobacterales</taxon>
        <taxon>Paracoccaceae</taxon>
        <taxon>Maliponia</taxon>
    </lineage>
</organism>
<dbReference type="InterPro" id="IPR010237">
    <property type="entry name" value="Pyr-5-nucltdase"/>
</dbReference>
<dbReference type="Gene3D" id="1.10.150.450">
    <property type="match status" value="1"/>
</dbReference>
<reference evidence="1 2" key="1">
    <citation type="submission" date="2017-05" db="EMBL/GenBank/DDBJ databases">
        <authorList>
            <person name="Song R."/>
            <person name="Chenine A.L."/>
            <person name="Ruprecht R.M."/>
        </authorList>
    </citation>
    <scope>NUCLEOTIDE SEQUENCE [LARGE SCALE GENOMIC DNA]</scope>
    <source>
        <strain evidence="1 2">CECT 8898</strain>
    </source>
</reference>
<dbReference type="SUPFAM" id="SSF56784">
    <property type="entry name" value="HAD-like"/>
    <property type="match status" value="1"/>
</dbReference>
<dbReference type="Pfam" id="PF13419">
    <property type="entry name" value="HAD_2"/>
    <property type="match status" value="1"/>
</dbReference>
<dbReference type="InterPro" id="IPR006439">
    <property type="entry name" value="HAD-SF_hydro_IA"/>
</dbReference>
<proteinExistence type="predicted"/>
<dbReference type="PANTHER" id="PTHR12725">
    <property type="entry name" value="HALOACID DEHALOGENASE-LIKE HYDROLASE"/>
    <property type="match status" value="1"/>
</dbReference>
<gene>
    <name evidence="1" type="ORF">MAA8898_04683</name>
</gene>
<evidence type="ECO:0000313" key="2">
    <source>
        <dbReference type="Proteomes" id="UP000207598"/>
    </source>
</evidence>
<protein>
    <submittedName>
        <fullName evidence="1">Fructose-1-P/6-phosphogluconate phosphatase</fullName>
    </submittedName>
</protein>
<dbReference type="CDD" id="cd02604">
    <property type="entry name" value="HAD_5NT"/>
    <property type="match status" value="1"/>
</dbReference>
<dbReference type="InterPro" id="IPR036412">
    <property type="entry name" value="HAD-like_sf"/>
</dbReference>
<dbReference type="PANTHER" id="PTHR12725:SF117">
    <property type="entry name" value="HALOACID DEHALOGENASE-LIKE HYDROLASE"/>
    <property type="match status" value="1"/>
</dbReference>
<dbReference type="InterPro" id="IPR041492">
    <property type="entry name" value="HAD_2"/>
</dbReference>
<keyword evidence="2" id="KW-1185">Reference proteome</keyword>